<dbReference type="eggNOG" id="KOG4472">
    <property type="taxonomic scope" value="Eukaryota"/>
</dbReference>
<evidence type="ECO:0000256" key="1">
    <source>
        <dbReference type="ARBA" id="ARBA00007677"/>
    </source>
</evidence>
<evidence type="ECO:0000313" key="4">
    <source>
        <dbReference type="EMBL" id="EIE80280.1"/>
    </source>
</evidence>
<dbReference type="Pfam" id="PF01793">
    <property type="entry name" value="Glyco_transf_15"/>
    <property type="match status" value="2"/>
</dbReference>
<evidence type="ECO:0000256" key="3">
    <source>
        <dbReference type="PIRSR" id="PIRSR018153-1"/>
    </source>
</evidence>
<sequence length="373" mass="44431">MSLSALYSGLNDYFAKAYQEEGGEEWEELSNAIAETEDEDEELSPEELEYQRLTDTSLPRVKAAFVVLARNSELYALRSSMRYLEERFNHKYNYPWIFLNEQPFTEEFKNLTAMMTSAEVHYGLVPKEHWSYPDWIDQEHAAECRQELEDRGIIYGGSESYRHMCRYQSGFFMLHPLLDNLDYYWLMQERNLKYGFTVALREYFETIPTLWEATRKYVQTYPQYIYPRTRKDSLLGLISDDSGWSYNLCHFWSNFEIASVKFMRSEGYQSYFRFLDQAGGFFYERWGDAPVHSIAVALMLKRSDVHWFYDIGYKHDFFEHCPTEEKWFLQSKCYCEPETTFDINPGSCTPRFLEVMNRTASSFIVTLPNKDDY</sequence>
<dbReference type="GO" id="GO:0005794">
    <property type="term" value="C:Golgi apparatus"/>
    <property type="evidence" value="ECO:0007669"/>
    <property type="project" value="TreeGrafter"/>
</dbReference>
<dbReference type="RefSeq" id="XP_067515676.1">
    <property type="nucleotide sequence ID" value="XM_067659575.1"/>
</dbReference>
<dbReference type="GO" id="GO:0016020">
    <property type="term" value="C:membrane"/>
    <property type="evidence" value="ECO:0007669"/>
    <property type="project" value="InterPro"/>
</dbReference>
<dbReference type="PANTHER" id="PTHR31121">
    <property type="entry name" value="ALPHA-1,2 MANNOSYLTRANSFERASE KTR1"/>
    <property type="match status" value="1"/>
</dbReference>
<dbReference type="STRING" id="246409.I1BVQ0"/>
<dbReference type="FunCoup" id="I1BVQ0">
    <property type="interactions" value="140"/>
</dbReference>
<dbReference type="AlphaFoldDB" id="I1BVQ0"/>
<dbReference type="EMBL" id="CH476734">
    <property type="protein sequence ID" value="EIE80280.1"/>
    <property type="molecule type" value="Genomic_DNA"/>
</dbReference>
<dbReference type="InParanoid" id="I1BVQ0"/>
<dbReference type="SUPFAM" id="SSF53448">
    <property type="entry name" value="Nucleotide-diphospho-sugar transferases"/>
    <property type="match status" value="1"/>
</dbReference>
<protein>
    <submittedName>
        <fullName evidence="4">Uncharacterized protein</fullName>
    </submittedName>
</protein>
<feature type="active site" description="Nucleophile" evidence="3">
    <location>
        <position position="256"/>
    </location>
</feature>
<dbReference type="GO" id="GO:0000032">
    <property type="term" value="P:cell wall mannoprotein biosynthetic process"/>
    <property type="evidence" value="ECO:0007669"/>
    <property type="project" value="TreeGrafter"/>
</dbReference>
<evidence type="ECO:0000313" key="5">
    <source>
        <dbReference type="Proteomes" id="UP000009138"/>
    </source>
</evidence>
<reference evidence="4 5" key="1">
    <citation type="journal article" date="2009" name="PLoS Genet.">
        <title>Genomic analysis of the basal lineage fungus Rhizopus oryzae reveals a whole-genome duplication.</title>
        <authorList>
            <person name="Ma L.-J."/>
            <person name="Ibrahim A.S."/>
            <person name="Skory C."/>
            <person name="Grabherr M.G."/>
            <person name="Burger G."/>
            <person name="Butler M."/>
            <person name="Elias M."/>
            <person name="Idnurm A."/>
            <person name="Lang B.F."/>
            <person name="Sone T."/>
            <person name="Abe A."/>
            <person name="Calvo S.E."/>
            <person name="Corrochano L.M."/>
            <person name="Engels R."/>
            <person name="Fu J."/>
            <person name="Hansberg W."/>
            <person name="Kim J.-M."/>
            <person name="Kodira C.D."/>
            <person name="Koehrsen M.J."/>
            <person name="Liu B."/>
            <person name="Miranda-Saavedra D."/>
            <person name="O'Leary S."/>
            <person name="Ortiz-Castellanos L."/>
            <person name="Poulter R."/>
            <person name="Rodriguez-Romero J."/>
            <person name="Ruiz-Herrera J."/>
            <person name="Shen Y.-Q."/>
            <person name="Zeng Q."/>
            <person name="Galagan J."/>
            <person name="Birren B.W."/>
            <person name="Cuomo C.A."/>
            <person name="Wickes B.L."/>
        </authorList>
    </citation>
    <scope>NUCLEOTIDE SEQUENCE [LARGE SCALE GENOMIC DNA]</scope>
    <source>
        <strain evidence="5">RA 99-880 / ATCC MYA-4621 / FGSC 9543 / NRRL 43880</strain>
    </source>
</reference>
<dbReference type="InterPro" id="IPR002685">
    <property type="entry name" value="Glyco_trans_15"/>
</dbReference>
<gene>
    <name evidence="4" type="ORF">RO3G_04985</name>
</gene>
<dbReference type="InterPro" id="IPR029044">
    <property type="entry name" value="Nucleotide-diphossugar_trans"/>
</dbReference>
<organism evidence="4 5">
    <name type="scientific">Rhizopus delemar (strain RA 99-880 / ATCC MYA-4621 / FGSC 9543 / NRRL 43880)</name>
    <name type="common">Mucormycosis agent</name>
    <name type="synonym">Rhizopus arrhizus var. delemar</name>
    <dbReference type="NCBI Taxonomy" id="246409"/>
    <lineage>
        <taxon>Eukaryota</taxon>
        <taxon>Fungi</taxon>
        <taxon>Fungi incertae sedis</taxon>
        <taxon>Mucoromycota</taxon>
        <taxon>Mucoromycotina</taxon>
        <taxon>Mucoromycetes</taxon>
        <taxon>Mucorales</taxon>
        <taxon>Mucorineae</taxon>
        <taxon>Rhizopodaceae</taxon>
        <taxon>Rhizopus</taxon>
    </lineage>
</organism>
<keyword evidence="5" id="KW-1185">Reference proteome</keyword>
<evidence type="ECO:0000256" key="2">
    <source>
        <dbReference type="ARBA" id="ARBA00022679"/>
    </source>
</evidence>
<proteinExistence type="inferred from homology"/>
<dbReference type="GO" id="GO:0006487">
    <property type="term" value="P:protein N-linked glycosylation"/>
    <property type="evidence" value="ECO:0007669"/>
    <property type="project" value="TreeGrafter"/>
</dbReference>
<dbReference type="PANTHER" id="PTHR31121:SF6">
    <property type="entry name" value="ALPHA-1,2 MANNOSYLTRANSFERASE KTR1"/>
    <property type="match status" value="1"/>
</dbReference>
<comment type="similarity">
    <text evidence="1">Belongs to the glycosyltransferase 15 family.</text>
</comment>
<dbReference type="Gene3D" id="3.90.550.10">
    <property type="entry name" value="Spore Coat Polysaccharide Biosynthesis Protein SpsA, Chain A"/>
    <property type="match status" value="1"/>
</dbReference>
<dbReference type="OrthoDB" id="439943at2759"/>
<dbReference type="OMA" id="YMRSEGY"/>
<dbReference type="Proteomes" id="UP000009138">
    <property type="component" value="Unassembled WGS sequence"/>
</dbReference>
<dbReference type="VEuPathDB" id="FungiDB:RO3G_04985"/>
<dbReference type="PIRSF" id="PIRSF018153">
    <property type="entry name" value="Glyco_trans_15"/>
    <property type="match status" value="1"/>
</dbReference>
<dbReference type="GeneID" id="93611956"/>
<dbReference type="GO" id="GO:0000026">
    <property type="term" value="F:alpha-1,2-mannosyltransferase activity"/>
    <property type="evidence" value="ECO:0007669"/>
    <property type="project" value="TreeGrafter"/>
</dbReference>
<name>I1BVQ0_RHIO9</name>
<keyword evidence="2" id="KW-0808">Transferase</keyword>
<dbReference type="FunFam" id="3.90.550.10:FF:000051">
    <property type="entry name" value="Alpha-1,2-mannosyltransferase (Ktr4)"/>
    <property type="match status" value="1"/>
</dbReference>
<accession>I1BVQ0</accession>